<feature type="region of interest" description="Disordered" evidence="1">
    <location>
        <begin position="78"/>
        <end position="98"/>
    </location>
</feature>
<proteinExistence type="predicted"/>
<gene>
    <name evidence="3" type="ORF">HGG82_08010</name>
</gene>
<evidence type="ECO:0000256" key="1">
    <source>
        <dbReference type="SAM" id="MobiDB-lite"/>
    </source>
</evidence>
<keyword evidence="2" id="KW-0472">Membrane</keyword>
<name>A0A847R1J2_9GAMM</name>
<organism evidence="3 4">
    <name type="scientific">Marinomonas profundi</name>
    <dbReference type="NCBI Taxonomy" id="2726122"/>
    <lineage>
        <taxon>Bacteria</taxon>
        <taxon>Pseudomonadati</taxon>
        <taxon>Pseudomonadota</taxon>
        <taxon>Gammaproteobacteria</taxon>
        <taxon>Oceanospirillales</taxon>
        <taxon>Oceanospirillaceae</taxon>
        <taxon>Marinomonas</taxon>
    </lineage>
</organism>
<sequence>MDYREIRQAMKEAVDLRTGEAFEIIYHGGSSPGTRRTIMPLAVDNYKVYAKCFTSDSEKSFRFDLMELAENSDAPAWQSFDQQKTNTPPTKKKTGFLNSVKEANKKTKEPMSKKAIFFVSLFFGIIGGLFLGPIGFLVIFALFVYVGIDNNKGLKKKNAASYEQNKTTVFAPISINGQSASVKSTSNSTPYTEQKSYKKTNAATVPTPTTKTEARQMVKELNTKEEVKAFIESCDAAQDALSDNYDLTEKQLDRLSEILFDAVDLAELKTITWQYVPDISPQTSLDDLKMAFKTFSNDEYKSLPTKYKKDKSAEWLELTADDEPDIAEEFLDNLIAYREIVESRLSDEDMIKAIDDYLNEHPIFTEEHFGELDEDALLTHGQEWFAGKLARLGLPAAWELYAEGYTSIEKCLEIDPNEFVKRRGIGPKKKQELIEFQEKHR</sequence>
<dbReference type="Proteomes" id="UP000586067">
    <property type="component" value="Unassembled WGS sequence"/>
</dbReference>
<feature type="region of interest" description="Disordered" evidence="1">
    <location>
        <begin position="181"/>
        <end position="213"/>
    </location>
</feature>
<reference evidence="3 4" key="1">
    <citation type="submission" date="2020-04" db="EMBL/GenBank/DDBJ databases">
        <title>Marinomonas sp. M1K-6 isolated from the deep seawater of the Mariana Trench.</title>
        <authorList>
            <person name="Li Y."/>
        </authorList>
    </citation>
    <scope>NUCLEOTIDE SEQUENCE [LARGE SCALE GENOMIC DNA]</scope>
    <source>
        <strain evidence="3 4">M1K-6</strain>
    </source>
</reference>
<dbReference type="EMBL" id="JABAEK010000006">
    <property type="protein sequence ID" value="NLQ17572.1"/>
    <property type="molecule type" value="Genomic_DNA"/>
</dbReference>
<keyword evidence="4" id="KW-1185">Reference proteome</keyword>
<feature type="transmembrane region" description="Helical" evidence="2">
    <location>
        <begin position="115"/>
        <end position="148"/>
    </location>
</feature>
<protein>
    <submittedName>
        <fullName evidence="3">Uncharacterized protein</fullName>
    </submittedName>
</protein>
<keyword evidence="2" id="KW-0812">Transmembrane</keyword>
<dbReference type="RefSeq" id="WP_168824548.1">
    <property type="nucleotide sequence ID" value="NZ_CP073013.1"/>
</dbReference>
<evidence type="ECO:0000256" key="2">
    <source>
        <dbReference type="SAM" id="Phobius"/>
    </source>
</evidence>
<keyword evidence="2" id="KW-1133">Transmembrane helix</keyword>
<comment type="caution">
    <text evidence="3">The sequence shown here is derived from an EMBL/GenBank/DDBJ whole genome shotgun (WGS) entry which is preliminary data.</text>
</comment>
<accession>A0A847R1J2</accession>
<evidence type="ECO:0000313" key="3">
    <source>
        <dbReference type="EMBL" id="NLQ17572.1"/>
    </source>
</evidence>
<evidence type="ECO:0000313" key="4">
    <source>
        <dbReference type="Proteomes" id="UP000586067"/>
    </source>
</evidence>
<feature type="compositionally biased region" description="Polar residues" evidence="1">
    <location>
        <begin position="181"/>
        <end position="211"/>
    </location>
</feature>
<dbReference type="AlphaFoldDB" id="A0A847R1J2"/>